<evidence type="ECO:0000313" key="2">
    <source>
        <dbReference type="EMBL" id="KUK76435.1"/>
    </source>
</evidence>
<dbReference type="GO" id="GO:0008658">
    <property type="term" value="F:penicillin binding"/>
    <property type="evidence" value="ECO:0007669"/>
    <property type="project" value="InterPro"/>
</dbReference>
<evidence type="ECO:0000313" key="3">
    <source>
        <dbReference type="Proteomes" id="UP000053904"/>
    </source>
</evidence>
<dbReference type="EMBL" id="LGGO01000152">
    <property type="protein sequence ID" value="KUK76435.1"/>
    <property type="molecule type" value="Genomic_DNA"/>
</dbReference>
<accession>A0A124FWZ5</accession>
<dbReference type="Proteomes" id="UP000053904">
    <property type="component" value="Unassembled WGS sequence"/>
</dbReference>
<evidence type="ECO:0000259" key="1">
    <source>
        <dbReference type="Pfam" id="PF00905"/>
    </source>
</evidence>
<dbReference type="Gene3D" id="3.30.450.330">
    <property type="match status" value="1"/>
</dbReference>
<dbReference type="InterPro" id="IPR012338">
    <property type="entry name" value="Beta-lactam/transpept-like"/>
</dbReference>
<sequence>RVKDYEISAKTGTAQVVKVGEVGYQEGATIASYIGFAPSSDPKMIMLVRLAESQTAEFSSYIAVPLWNDIFLDVVNDLEIPKRN</sequence>
<proteinExistence type="predicted"/>
<feature type="non-terminal residue" evidence="2">
    <location>
        <position position="1"/>
    </location>
</feature>
<dbReference type="InterPro" id="IPR001460">
    <property type="entry name" value="PCN-bd_Tpept"/>
</dbReference>
<dbReference type="AlphaFoldDB" id="A0A124FWZ5"/>
<feature type="domain" description="Penicillin-binding protein transpeptidase" evidence="1">
    <location>
        <begin position="2"/>
        <end position="71"/>
    </location>
</feature>
<name>A0A124FWZ5_9BACT</name>
<gene>
    <name evidence="2" type="ORF">XD93_0921</name>
</gene>
<dbReference type="EC" id="2.4.1.129" evidence="2"/>
<reference evidence="3" key="1">
    <citation type="journal article" date="2015" name="MBio">
        <title>Genome-Resolved Metagenomic Analysis Reveals Roles for Candidate Phyla and Other Microbial Community Members in Biogeochemical Transformations in Oil Reservoirs.</title>
        <authorList>
            <person name="Hu P."/>
            <person name="Tom L."/>
            <person name="Singh A."/>
            <person name="Thomas B.C."/>
            <person name="Baker B.J."/>
            <person name="Piceno Y.M."/>
            <person name="Andersen G.L."/>
            <person name="Banfield J.F."/>
        </authorList>
    </citation>
    <scope>NUCLEOTIDE SEQUENCE [LARGE SCALE GENOMIC DNA]</scope>
</reference>
<protein>
    <submittedName>
        <fullName evidence="2">Peptidoglycan glycosyltransferase</fullName>
        <ecNumber evidence="2">2.4.1.129</ecNumber>
    </submittedName>
</protein>
<keyword evidence="2" id="KW-0808">Transferase</keyword>
<dbReference type="SUPFAM" id="SSF56601">
    <property type="entry name" value="beta-lactamase/transpeptidase-like"/>
    <property type="match status" value="1"/>
</dbReference>
<organism evidence="2 3">
    <name type="scientific">candidate division WS6 bacterium 34_10</name>
    <dbReference type="NCBI Taxonomy" id="1641389"/>
    <lineage>
        <taxon>Bacteria</taxon>
        <taxon>Candidatus Dojkabacteria</taxon>
    </lineage>
</organism>
<keyword evidence="2" id="KW-0328">Glycosyltransferase</keyword>
<dbReference type="GO" id="GO:0016757">
    <property type="term" value="F:glycosyltransferase activity"/>
    <property type="evidence" value="ECO:0007669"/>
    <property type="project" value="UniProtKB-KW"/>
</dbReference>
<comment type="caution">
    <text evidence="2">The sequence shown here is derived from an EMBL/GenBank/DDBJ whole genome shotgun (WGS) entry which is preliminary data.</text>
</comment>
<dbReference type="Pfam" id="PF00905">
    <property type="entry name" value="Transpeptidase"/>
    <property type="match status" value="1"/>
</dbReference>